<gene>
    <name evidence="2" type="ORF">MF672_023980</name>
</gene>
<evidence type="ECO:0000313" key="3">
    <source>
        <dbReference type="Proteomes" id="UP001317259"/>
    </source>
</evidence>
<evidence type="ECO:0000313" key="2">
    <source>
        <dbReference type="EMBL" id="MCK2216829.1"/>
    </source>
</evidence>
<keyword evidence="1" id="KW-0732">Signal</keyword>
<feature type="chain" id="PRO_5047528924" evidence="1">
    <location>
        <begin position="21"/>
        <end position="50"/>
    </location>
</feature>
<reference evidence="2 3" key="1">
    <citation type="submission" date="2022-04" db="EMBL/GenBank/DDBJ databases">
        <title>Genome draft of Actinomadura sp. ATCC 31491.</title>
        <authorList>
            <person name="Shi X."/>
            <person name="Du Y."/>
        </authorList>
    </citation>
    <scope>NUCLEOTIDE SEQUENCE [LARGE SCALE GENOMIC DNA]</scope>
    <source>
        <strain evidence="2 3">ATCC 31491</strain>
    </source>
</reference>
<proteinExistence type="predicted"/>
<name>A0ABT0FWV4_9ACTN</name>
<comment type="caution">
    <text evidence="2">The sequence shown here is derived from an EMBL/GenBank/DDBJ whole genome shotgun (WGS) entry which is preliminary data.</text>
</comment>
<dbReference type="Proteomes" id="UP001317259">
    <property type="component" value="Unassembled WGS sequence"/>
</dbReference>
<protein>
    <submittedName>
        <fullName evidence="2">Uncharacterized protein</fullName>
    </submittedName>
</protein>
<sequence length="50" mass="5265">MKARSLTVIAAFALAAAAIAPPSLLDHLDSNSPPLVQVETWVQHVNVLTS</sequence>
<feature type="signal peptide" evidence="1">
    <location>
        <begin position="1"/>
        <end position="20"/>
    </location>
</feature>
<dbReference type="EMBL" id="JAKRKC020000001">
    <property type="protein sequence ID" value="MCK2216829.1"/>
    <property type="molecule type" value="Genomic_DNA"/>
</dbReference>
<organism evidence="2 3">
    <name type="scientific">Actinomadura luzonensis</name>
    <dbReference type="NCBI Taxonomy" id="2805427"/>
    <lineage>
        <taxon>Bacteria</taxon>
        <taxon>Bacillati</taxon>
        <taxon>Actinomycetota</taxon>
        <taxon>Actinomycetes</taxon>
        <taxon>Streptosporangiales</taxon>
        <taxon>Thermomonosporaceae</taxon>
        <taxon>Actinomadura</taxon>
    </lineage>
</organism>
<dbReference type="RefSeq" id="WP_242382523.1">
    <property type="nucleotide sequence ID" value="NZ_JAKRKC020000001.1"/>
</dbReference>
<evidence type="ECO:0000256" key="1">
    <source>
        <dbReference type="SAM" id="SignalP"/>
    </source>
</evidence>
<accession>A0ABT0FWV4</accession>
<keyword evidence="3" id="KW-1185">Reference proteome</keyword>